<reference evidence="3" key="1">
    <citation type="submission" date="2015-10" db="EMBL/GenBank/DDBJ databases">
        <title>Analysis of five complete genome sequences for members of the class Peribacteria in the recently recognized Peregrinibacteria bacterial phylum.</title>
        <authorList>
            <person name="Anantharaman K."/>
            <person name="Brown C.T."/>
            <person name="Burstein D."/>
            <person name="Castelle C.J."/>
            <person name="Probst A.J."/>
            <person name="Thomas B.C."/>
            <person name="Williams K.H."/>
            <person name="Banfield J.F."/>
        </authorList>
    </citation>
    <scope>NUCLEOTIDE SEQUENCE [LARGE SCALE GENOMIC DNA]</scope>
</reference>
<feature type="transmembrane region" description="Helical" evidence="1">
    <location>
        <begin position="113"/>
        <end position="140"/>
    </location>
</feature>
<dbReference type="Proteomes" id="UP000069135">
    <property type="component" value="Chromosome"/>
</dbReference>
<dbReference type="AlphaFoldDB" id="A0A0S1SMF4"/>
<feature type="transmembrane region" description="Helical" evidence="1">
    <location>
        <begin position="348"/>
        <end position="366"/>
    </location>
</feature>
<keyword evidence="1" id="KW-0812">Transmembrane</keyword>
<gene>
    <name evidence="2" type="ORF">PeribacterD1_0070</name>
</gene>
<protein>
    <submittedName>
        <fullName evidence="2">Uncharacterized protein</fullName>
    </submittedName>
</protein>
<reference evidence="2 3" key="2">
    <citation type="journal article" date="2016" name="PeerJ">
        <title>Analysis of five complete genome sequences for members of the class Peribacteria in the recently recognized Peregrinibacteria bacterial phylum.</title>
        <authorList>
            <person name="Anantharaman K."/>
            <person name="Brown C.T."/>
            <person name="Burstein D."/>
            <person name="Castelle C.J."/>
            <person name="Probst A.J."/>
            <person name="Thomas B.C."/>
            <person name="Williams K.H."/>
            <person name="Banfield J.F."/>
        </authorList>
    </citation>
    <scope>NUCLEOTIDE SEQUENCE [LARGE SCALE GENOMIC DNA]</scope>
    <source>
        <strain evidence="2">RIFOXYD1_FULL_PER-ii_59_16</strain>
    </source>
</reference>
<dbReference type="EMBL" id="CP013065">
    <property type="protein sequence ID" value="ALM12773.1"/>
    <property type="molecule type" value="Genomic_DNA"/>
</dbReference>
<feature type="transmembrane region" description="Helical" evidence="1">
    <location>
        <begin position="37"/>
        <end position="58"/>
    </location>
</feature>
<proteinExistence type="predicted"/>
<accession>A0A0S1SN82</accession>
<feature type="transmembrane region" description="Helical" evidence="1">
    <location>
        <begin position="152"/>
        <end position="170"/>
    </location>
</feature>
<evidence type="ECO:0000313" key="3">
    <source>
        <dbReference type="Proteomes" id="UP000069135"/>
    </source>
</evidence>
<sequence>MNEPLPLTGPQTPAASVPRADGIESDEHFSRWRRPALWVFLIFLGIHLFIFRGVVFAFPDLISGRAVLNTSELVPFFDPSSQFFEQAGGAFSDLTGAYEFRIRYSLLTTWMRYYLILPFAIILVPLLGAFLMCLVASDFLSRLLPSASPRRILYATAMTTLLIHLIILPAKITHFYTLILGFDVFVISLLLFLQALLLEPKRPVLMLFATSLVALANPDVHFQVLYPIVVVFVCTIVAFLLLVTGGRRTSAHPTGTDEHRTLSLRLWKRILIALVFTGIFTTLPYGLFVRFYVLQDIENLGDVVPDTVASIRASSLPLINQMTFDMSSVTDNYLRGGYITATPHFAKLFYFLLALVPFLASITIPAQERSRLRSFLIVIGLLMLFGMWCSIGFADTLLIPTFHIILAALYRQLYLLPDQMAETGMQIITEVIHVLRLPDRFLFIYLATMAVLMPLGLLIVEHHCAQRATQRFRLGKNVGTLICAVVFFLPLFAHWENRSALLTGDFGGFLRPYNVQPLHEIKEALKSLPSGKVVVVPPSEGPWIGRTADGHEYKFIDKFFIYYLDAPSFYFGLTGNSENKYWFFLMLQSLSQNEHWWINVFRNLNIRYLVINKELQATTPGAWYLRSIAQALDGQSRAMPQFFRKVLENEGFVLFEFIDRPQAGAPTMLVDTDWNTFRCLQERILTFTRDYRMVTLSAAKAPSSGATLTVLGNDREKTQLDLFAQENPNHFFRPDQSSFTFNPDHLQSSQYFDMVFPMLNVLTGTVYNIFQVIIAGPFDTLTTSFAGIIKPTMIRFPIVAPKNGTYEILLRSVPTLHRIAIRVDRGPYTSISITPDSSSTYYVAGESAPFGRRLAVDATTLTPETLSPMIPKQVMPAGDEFSYVHLGTMDLLEGKHQLFLTKNDSNPLVIDGVLLLPVQKQTTQPPMRSTVRFLDPATFLQ</sequence>
<accession>A0A0S1SJ88</accession>
<feature type="transmembrane region" description="Helical" evidence="1">
    <location>
        <begin position="474"/>
        <end position="495"/>
    </location>
</feature>
<feature type="transmembrane region" description="Helical" evidence="1">
    <location>
        <begin position="270"/>
        <end position="293"/>
    </location>
</feature>
<accession>A0A0S1SRG6</accession>
<dbReference type="KEGG" id="prf:PeribacterA2_0070"/>
<evidence type="ECO:0000256" key="1">
    <source>
        <dbReference type="SAM" id="Phobius"/>
    </source>
</evidence>
<evidence type="ECO:0000313" key="2">
    <source>
        <dbReference type="EMBL" id="ALM12773.1"/>
    </source>
</evidence>
<name>A0A0S1SMF4_9BACT</name>
<keyword evidence="1" id="KW-0472">Membrane</keyword>
<accession>A0A0S1SMF4</accession>
<dbReference type="STRING" id="1735162.PeribacterB2_0070"/>
<feature type="transmembrane region" description="Helical" evidence="1">
    <location>
        <begin position="378"/>
        <end position="410"/>
    </location>
</feature>
<feature type="transmembrane region" description="Helical" evidence="1">
    <location>
        <begin position="442"/>
        <end position="462"/>
    </location>
</feature>
<feature type="transmembrane region" description="Helical" evidence="1">
    <location>
        <begin position="224"/>
        <end position="243"/>
    </location>
</feature>
<accession>A0A0S1SA29</accession>
<keyword evidence="1" id="KW-1133">Transmembrane helix</keyword>
<organism evidence="2 3">
    <name type="scientific">Candidatus Peribacter riflensis</name>
    <dbReference type="NCBI Taxonomy" id="1735162"/>
    <lineage>
        <taxon>Bacteria</taxon>
        <taxon>Candidatus Peregrinibacteriota</taxon>
        <taxon>Candidatus Peribacteria</taxon>
        <taxon>Candidatus Peribacterales</taxon>
        <taxon>Candidatus Peribacteraceae</taxon>
        <taxon>Candidatus Peribacter</taxon>
    </lineage>
</organism>
<feature type="transmembrane region" description="Helical" evidence="1">
    <location>
        <begin position="176"/>
        <end position="196"/>
    </location>
</feature>